<protein>
    <submittedName>
        <fullName evidence="3">Reverse transcriptase domain-containing protein</fullName>
    </submittedName>
</protein>
<name>A0A183BFP0_9TREM</name>
<dbReference type="Proteomes" id="UP000272942">
    <property type="component" value="Unassembled WGS sequence"/>
</dbReference>
<evidence type="ECO:0000313" key="3">
    <source>
        <dbReference type="WBParaSite" id="ECPE_0001807301-mRNA-1"/>
    </source>
</evidence>
<evidence type="ECO:0000313" key="1">
    <source>
        <dbReference type="EMBL" id="VDP95417.1"/>
    </source>
</evidence>
<keyword evidence="2" id="KW-1185">Reference proteome</keyword>
<gene>
    <name evidence="1" type="ORF">ECPE_LOCUS18025</name>
</gene>
<proteinExistence type="predicted"/>
<reference evidence="3" key="1">
    <citation type="submission" date="2016-06" db="UniProtKB">
        <authorList>
            <consortium name="WormBaseParasite"/>
        </authorList>
    </citation>
    <scope>IDENTIFICATION</scope>
</reference>
<dbReference type="WBParaSite" id="ECPE_0001807301-mRNA-1">
    <property type="protein sequence ID" value="ECPE_0001807301-mRNA-1"/>
    <property type="gene ID" value="ECPE_0001807301"/>
</dbReference>
<dbReference type="AlphaFoldDB" id="A0A183BFP0"/>
<sequence length="150" mass="16910">MAWREYTRRHNEAVLLIRKGKRDSELELANRAKREPKRYYSYAEARGPNKRMMGPLQLERRTVIIEQEKVDAFCTHFSSGHGVDRDDLALPDLALPPLSEEIENAYVSLEAVHRILAELNVSKSPGPDGIHSAIVKTIVDIVAGPLVTPK</sequence>
<evidence type="ECO:0000313" key="2">
    <source>
        <dbReference type="Proteomes" id="UP000272942"/>
    </source>
</evidence>
<reference evidence="1 2" key="2">
    <citation type="submission" date="2018-11" db="EMBL/GenBank/DDBJ databases">
        <authorList>
            <consortium name="Pathogen Informatics"/>
        </authorList>
    </citation>
    <scope>NUCLEOTIDE SEQUENCE [LARGE SCALE GENOMIC DNA]</scope>
    <source>
        <strain evidence="1 2">Egypt</strain>
    </source>
</reference>
<dbReference type="EMBL" id="UZAN01073882">
    <property type="protein sequence ID" value="VDP95417.1"/>
    <property type="molecule type" value="Genomic_DNA"/>
</dbReference>
<accession>A0A183BFP0</accession>
<organism evidence="3">
    <name type="scientific">Echinostoma caproni</name>
    <dbReference type="NCBI Taxonomy" id="27848"/>
    <lineage>
        <taxon>Eukaryota</taxon>
        <taxon>Metazoa</taxon>
        <taxon>Spiralia</taxon>
        <taxon>Lophotrochozoa</taxon>
        <taxon>Platyhelminthes</taxon>
        <taxon>Trematoda</taxon>
        <taxon>Digenea</taxon>
        <taxon>Plagiorchiida</taxon>
        <taxon>Echinostomata</taxon>
        <taxon>Echinostomatoidea</taxon>
        <taxon>Echinostomatidae</taxon>
        <taxon>Echinostoma</taxon>
    </lineage>
</organism>